<dbReference type="Pfam" id="PF20160">
    <property type="entry name" value="C-JID"/>
    <property type="match status" value="1"/>
</dbReference>
<gene>
    <name evidence="4" type="ORF">ERUC_LOCUS36048</name>
</gene>
<dbReference type="InterPro" id="IPR011713">
    <property type="entry name" value="Leu-rich_rpt_3"/>
</dbReference>
<dbReference type="Gene3D" id="3.80.10.10">
    <property type="entry name" value="Ribonuclease Inhibitor"/>
    <property type="match status" value="3"/>
</dbReference>
<dbReference type="InterPro" id="IPR044974">
    <property type="entry name" value="Disease_R_plants"/>
</dbReference>
<dbReference type="Proteomes" id="UP001642260">
    <property type="component" value="Unassembled WGS sequence"/>
</dbReference>
<dbReference type="SUPFAM" id="SSF52047">
    <property type="entry name" value="RNI-like"/>
    <property type="match status" value="1"/>
</dbReference>
<dbReference type="SUPFAM" id="SSF52058">
    <property type="entry name" value="L domain-like"/>
    <property type="match status" value="1"/>
</dbReference>
<dbReference type="PANTHER" id="PTHR11017">
    <property type="entry name" value="LEUCINE-RICH REPEAT-CONTAINING PROTEIN"/>
    <property type="match status" value="1"/>
</dbReference>
<dbReference type="PANTHER" id="PTHR11017:SF227">
    <property type="entry name" value="DISEASE RESISTANCE PROTEIN RPS6"/>
    <property type="match status" value="1"/>
</dbReference>
<evidence type="ECO:0000313" key="4">
    <source>
        <dbReference type="EMBL" id="CAH8383565.1"/>
    </source>
</evidence>
<dbReference type="AlphaFoldDB" id="A0ABC8LIY8"/>
<dbReference type="InterPro" id="IPR045344">
    <property type="entry name" value="C-JID"/>
</dbReference>
<dbReference type="InterPro" id="IPR032675">
    <property type="entry name" value="LRR_dom_sf"/>
</dbReference>
<dbReference type="EMBL" id="CAKOAT010594042">
    <property type="protein sequence ID" value="CAH8383565.1"/>
    <property type="molecule type" value="Genomic_DNA"/>
</dbReference>
<keyword evidence="5" id="KW-1185">Reference proteome</keyword>
<evidence type="ECO:0000259" key="3">
    <source>
        <dbReference type="Pfam" id="PF20160"/>
    </source>
</evidence>
<evidence type="ECO:0000256" key="2">
    <source>
        <dbReference type="ARBA" id="ARBA00022737"/>
    </source>
</evidence>
<keyword evidence="1" id="KW-0433">Leucine-rich repeat</keyword>
<sequence length="688" mass="78837">MKHMPTNFRPENLVKLQMRDSKLQKLWEGVHSLAGLMVMDLKESKNLEEVPDLSLATNLQTLDLSYCSSLVELTSSIQYLKKLKWLHMSYCENLKTLPTGMYLQSLDHLILGGCSRLKILPDISTNISTLILDETGIDEFGFIFRLKKPISLGFCKTKIEKLWAMEQSLAGLREMVLDGSKNLEEVPDLSMATNLQILHLDYCSSLVELTSSIQHLNKLKTLHMSYCENLETLPTGMYLQSLDHLYLGGCSRLKILPDISTNISILILDETGIDEFSFIFRLKKPIFLGFRKTKIEKLWAIEQPLTSIITMLSPTLRRLFLSNIPSLVELPSSIQNLHNLDILEITECINLKTLPTGINLQYLHDLILRGCSRLRTFPDISTSIEQLYLGRTGIVEVPWWINKFSKLEYLGMESCSNLERVSLNIYKLKDLLVDFSDCGALTEASWTDFPDNLSPEVSTYFSCLNLDPEALLHQRPFVFEQLVMSGEEVPSYFTHRTTGTSSSLTIPLPPTSLSQPFFRFRACVLGFFDSVNTYGNNMVFIRVDCRFRGIFGDSFDYFGQQQLFRKNKIDSYLFIFECRIPLNKDISPICQLNYDHVDVQLHLSNRMDATFRSKILDPQELHHLSNISESKFNLKGWGIRLAEDCLSPKNQLGDPNTLPRVCEDNIVKQECRDSCEETENNNKRMRIT</sequence>
<accession>A0ABC8LIY8</accession>
<protein>
    <recommendedName>
        <fullName evidence="3">C-JID domain-containing protein</fullName>
    </recommendedName>
</protein>
<keyword evidence="2" id="KW-0677">Repeat</keyword>
<comment type="caution">
    <text evidence="4">The sequence shown here is derived from an EMBL/GenBank/DDBJ whole genome shotgun (WGS) entry which is preliminary data.</text>
</comment>
<name>A0ABC8LIY8_ERUVS</name>
<evidence type="ECO:0000256" key="1">
    <source>
        <dbReference type="ARBA" id="ARBA00022614"/>
    </source>
</evidence>
<reference evidence="4 5" key="1">
    <citation type="submission" date="2022-03" db="EMBL/GenBank/DDBJ databases">
        <authorList>
            <person name="Macdonald S."/>
            <person name="Ahmed S."/>
            <person name="Newling K."/>
        </authorList>
    </citation>
    <scope>NUCLEOTIDE SEQUENCE [LARGE SCALE GENOMIC DNA]</scope>
</reference>
<dbReference type="Pfam" id="PF07725">
    <property type="entry name" value="LRR_3"/>
    <property type="match status" value="1"/>
</dbReference>
<organism evidence="4 5">
    <name type="scientific">Eruca vesicaria subsp. sativa</name>
    <name type="common">Garden rocket</name>
    <name type="synonym">Eruca sativa</name>
    <dbReference type="NCBI Taxonomy" id="29727"/>
    <lineage>
        <taxon>Eukaryota</taxon>
        <taxon>Viridiplantae</taxon>
        <taxon>Streptophyta</taxon>
        <taxon>Embryophyta</taxon>
        <taxon>Tracheophyta</taxon>
        <taxon>Spermatophyta</taxon>
        <taxon>Magnoliopsida</taxon>
        <taxon>eudicotyledons</taxon>
        <taxon>Gunneridae</taxon>
        <taxon>Pentapetalae</taxon>
        <taxon>rosids</taxon>
        <taxon>malvids</taxon>
        <taxon>Brassicales</taxon>
        <taxon>Brassicaceae</taxon>
        <taxon>Brassiceae</taxon>
        <taxon>Eruca</taxon>
    </lineage>
</organism>
<proteinExistence type="predicted"/>
<evidence type="ECO:0000313" key="5">
    <source>
        <dbReference type="Proteomes" id="UP001642260"/>
    </source>
</evidence>
<feature type="domain" description="C-JID" evidence="3">
    <location>
        <begin position="485"/>
        <end position="578"/>
    </location>
</feature>